<accession>A0A2V2ZZU5</accession>
<evidence type="ECO:0000256" key="9">
    <source>
        <dbReference type="SAM" id="SignalP"/>
    </source>
</evidence>
<dbReference type="InterPro" id="IPR054782">
    <property type="entry name" value="Cytochro_C551"/>
</dbReference>
<dbReference type="GO" id="GO:0009055">
    <property type="term" value="F:electron transfer activity"/>
    <property type="evidence" value="ECO:0007669"/>
    <property type="project" value="InterPro"/>
</dbReference>
<feature type="binding site" description="axial binding residue" evidence="7">
    <location>
        <position position="61"/>
    </location>
    <ligand>
        <name>heme c</name>
        <dbReference type="ChEBI" id="CHEBI:61717"/>
    </ligand>
    <ligandPart>
        <name>Fe</name>
        <dbReference type="ChEBI" id="CHEBI:18248"/>
    </ligandPart>
</feature>
<comment type="caution">
    <text evidence="11">The sequence shown here is derived from an EMBL/GenBank/DDBJ whole genome shotgun (WGS) entry which is preliminary data.</text>
</comment>
<feature type="binding site" description="axial binding residue" evidence="7">
    <location>
        <position position="96"/>
    </location>
    <ligand>
        <name>heme c</name>
        <dbReference type="ChEBI" id="CHEBI:61717"/>
    </ligand>
    <ligandPart>
        <name>Fe</name>
        <dbReference type="ChEBI" id="CHEBI:18248"/>
    </ligandPart>
</feature>
<dbReference type="PROSITE" id="PS51257">
    <property type="entry name" value="PROKAR_LIPOPROTEIN"/>
    <property type="match status" value="1"/>
</dbReference>
<feature type="region of interest" description="Disordered" evidence="8">
    <location>
        <begin position="21"/>
        <end position="45"/>
    </location>
</feature>
<proteinExistence type="predicted"/>
<dbReference type="PANTHER" id="PTHR37823">
    <property type="entry name" value="CYTOCHROME C-553-LIKE"/>
    <property type="match status" value="1"/>
</dbReference>
<dbReference type="GO" id="GO:0005506">
    <property type="term" value="F:iron ion binding"/>
    <property type="evidence" value="ECO:0007669"/>
    <property type="project" value="InterPro"/>
</dbReference>
<evidence type="ECO:0000256" key="8">
    <source>
        <dbReference type="SAM" id="MobiDB-lite"/>
    </source>
</evidence>
<feature type="binding site" description="covalent" evidence="6">
    <location>
        <position position="60"/>
    </location>
    <ligand>
        <name>heme c</name>
        <dbReference type="ChEBI" id="CHEBI:61717"/>
    </ligand>
</feature>
<keyword evidence="9" id="KW-0732">Signal</keyword>
<keyword evidence="4" id="KW-0249">Electron transport</keyword>
<evidence type="ECO:0000256" key="1">
    <source>
        <dbReference type="ARBA" id="ARBA00022448"/>
    </source>
</evidence>
<evidence type="ECO:0000256" key="4">
    <source>
        <dbReference type="ARBA" id="ARBA00022982"/>
    </source>
</evidence>
<dbReference type="PANTHER" id="PTHR37823:SF4">
    <property type="entry name" value="MENAQUINOL-CYTOCHROME C REDUCTASE CYTOCHROME B_C SUBUNIT"/>
    <property type="match status" value="1"/>
</dbReference>
<dbReference type="InterPro" id="IPR012218">
    <property type="entry name" value="Cyt_c_BACSU-c550-type"/>
</dbReference>
<dbReference type="PIRSF" id="PIRSF000025">
    <property type="entry name" value="Cytc_Bsub_c550"/>
    <property type="match status" value="1"/>
</dbReference>
<feature type="binding site" description="covalent" evidence="6">
    <location>
        <position position="57"/>
    </location>
    <ligand>
        <name>heme c</name>
        <dbReference type="ChEBI" id="CHEBI:61717"/>
    </ligand>
</feature>
<dbReference type="Proteomes" id="UP000247150">
    <property type="component" value="Unassembled WGS sequence"/>
</dbReference>
<feature type="signal peptide" evidence="9">
    <location>
        <begin position="1"/>
        <end position="18"/>
    </location>
</feature>
<dbReference type="PROSITE" id="PS51007">
    <property type="entry name" value="CYTC"/>
    <property type="match status" value="1"/>
</dbReference>
<dbReference type="NCBIfam" id="NF045774">
    <property type="entry name" value="cytochro_C551"/>
    <property type="match status" value="1"/>
</dbReference>
<keyword evidence="3 7" id="KW-0479">Metal-binding</keyword>
<dbReference type="SUPFAM" id="SSF46626">
    <property type="entry name" value="Cytochrome c"/>
    <property type="match status" value="1"/>
</dbReference>
<dbReference type="Pfam" id="PF13442">
    <property type="entry name" value="Cytochrome_CBB3"/>
    <property type="match status" value="1"/>
</dbReference>
<feature type="domain" description="Cytochrome c" evidence="10">
    <location>
        <begin position="44"/>
        <end position="117"/>
    </location>
</feature>
<evidence type="ECO:0000313" key="12">
    <source>
        <dbReference type="Proteomes" id="UP000247150"/>
    </source>
</evidence>
<evidence type="ECO:0000256" key="7">
    <source>
        <dbReference type="PIRSR" id="PIRSR000025-2"/>
    </source>
</evidence>
<dbReference type="AlphaFoldDB" id="A0A2V2ZZU5"/>
<dbReference type="InterPro" id="IPR036909">
    <property type="entry name" value="Cyt_c-like_dom_sf"/>
</dbReference>
<keyword evidence="2 6" id="KW-0349">Heme</keyword>
<evidence type="ECO:0000313" key="11">
    <source>
        <dbReference type="EMBL" id="PWW29500.1"/>
    </source>
</evidence>
<keyword evidence="5 7" id="KW-0408">Iron</keyword>
<protein>
    <submittedName>
        <fullName evidence="11">Cytochrome c551</fullName>
    </submittedName>
</protein>
<dbReference type="InterPro" id="IPR051811">
    <property type="entry name" value="Cytochrome_c550/c551-like"/>
</dbReference>
<dbReference type="Gene3D" id="1.10.760.10">
    <property type="entry name" value="Cytochrome c-like domain"/>
    <property type="match status" value="1"/>
</dbReference>
<comment type="PTM">
    <text evidence="6">Binds 1 heme c group covalently per subunit.</text>
</comment>
<reference evidence="11 12" key="1">
    <citation type="submission" date="2018-05" db="EMBL/GenBank/DDBJ databases">
        <title>Freshwater and sediment microbial communities from various areas in North America, analyzing microbe dynamics in response to fracking.</title>
        <authorList>
            <person name="Lamendella R."/>
        </authorList>
    </citation>
    <scope>NUCLEOTIDE SEQUENCE [LARGE SCALE GENOMIC DNA]</scope>
    <source>
        <strain evidence="11 12">15_TX</strain>
    </source>
</reference>
<gene>
    <name evidence="11" type="ORF">DFO73_104133</name>
</gene>
<feature type="chain" id="PRO_5039647878" evidence="9">
    <location>
        <begin position="19"/>
        <end position="117"/>
    </location>
</feature>
<dbReference type="InterPro" id="IPR009056">
    <property type="entry name" value="Cyt_c-like_dom"/>
</dbReference>
<evidence type="ECO:0000256" key="5">
    <source>
        <dbReference type="ARBA" id="ARBA00023004"/>
    </source>
</evidence>
<dbReference type="GO" id="GO:0016020">
    <property type="term" value="C:membrane"/>
    <property type="evidence" value="ECO:0007669"/>
    <property type="project" value="InterPro"/>
</dbReference>
<evidence type="ECO:0000256" key="3">
    <source>
        <dbReference type="ARBA" id="ARBA00022723"/>
    </source>
</evidence>
<name>A0A2V2ZZU5_9BACI</name>
<evidence type="ECO:0000256" key="2">
    <source>
        <dbReference type="ARBA" id="ARBA00022617"/>
    </source>
</evidence>
<evidence type="ECO:0000259" key="10">
    <source>
        <dbReference type="PROSITE" id="PS51007"/>
    </source>
</evidence>
<keyword evidence="1" id="KW-0813">Transport</keyword>
<dbReference type="GO" id="GO:0020037">
    <property type="term" value="F:heme binding"/>
    <property type="evidence" value="ECO:0007669"/>
    <property type="project" value="InterPro"/>
</dbReference>
<evidence type="ECO:0000256" key="6">
    <source>
        <dbReference type="PIRSR" id="PIRSR000025-1"/>
    </source>
</evidence>
<organism evidence="11 12">
    <name type="scientific">Cytobacillus oceanisediminis</name>
    <dbReference type="NCBI Taxonomy" id="665099"/>
    <lineage>
        <taxon>Bacteria</taxon>
        <taxon>Bacillati</taxon>
        <taxon>Bacillota</taxon>
        <taxon>Bacilli</taxon>
        <taxon>Bacillales</taxon>
        <taxon>Bacillaceae</taxon>
        <taxon>Cytobacillus</taxon>
    </lineage>
</organism>
<dbReference type="EMBL" id="QGTW01000004">
    <property type="protein sequence ID" value="PWW29500.1"/>
    <property type="molecule type" value="Genomic_DNA"/>
</dbReference>
<sequence length="117" mass="11677">MVKKKLLALLMGTSLVLAACGGGGDEATEEQDTATNGGGETTTADAGDAQKLYDQKCSSCHGANLEGGVGPALDKIGANLSQEDIENTIANGKGAMPAGLLQGEEASQVAAWLAGKK</sequence>